<proteinExistence type="predicted"/>
<dbReference type="EMBL" id="FNDD01000009">
    <property type="protein sequence ID" value="SDH15373.1"/>
    <property type="molecule type" value="Genomic_DNA"/>
</dbReference>
<dbReference type="AlphaFoldDB" id="A0A1G8A3D2"/>
<evidence type="ECO:0000313" key="3">
    <source>
        <dbReference type="Proteomes" id="UP000198854"/>
    </source>
</evidence>
<reference evidence="2 3" key="1">
    <citation type="submission" date="2016-10" db="EMBL/GenBank/DDBJ databases">
        <authorList>
            <person name="de Groot N.N."/>
        </authorList>
    </citation>
    <scope>NUCLEOTIDE SEQUENCE [LARGE SCALE GENOMIC DNA]</scope>
    <source>
        <strain evidence="2 3">CGMCC 1.10228</strain>
    </source>
</reference>
<sequence>MIVQQKQLDTWYNQHAKKFNQFLDIYRQQVFLHRQFTQQQIVSFWSPNKPDLQRKMRAQIESSQQIAYHLQQEIDLLTEQERPVSGLMAQWQTMSLACKQNKQAVNAHSSQQYVTQNQQLLTQLTQLSDKLVTLKHAYITESEQLTLAEQTASKADVKNKGAQNHSEGNK</sequence>
<name>A0A1G8A3D2_9VIBR</name>
<protein>
    <submittedName>
        <fullName evidence="2">Uncharacterized protein</fullName>
    </submittedName>
</protein>
<dbReference type="STRING" id="861298.SAMN04488136_109118"/>
<evidence type="ECO:0000313" key="2">
    <source>
        <dbReference type="EMBL" id="SDH15373.1"/>
    </source>
</evidence>
<evidence type="ECO:0000256" key="1">
    <source>
        <dbReference type="SAM" id="MobiDB-lite"/>
    </source>
</evidence>
<gene>
    <name evidence="2" type="ORF">SAMN04488136_109118</name>
</gene>
<feature type="region of interest" description="Disordered" evidence="1">
    <location>
        <begin position="150"/>
        <end position="170"/>
    </location>
</feature>
<accession>A0A1G8A3D2</accession>
<keyword evidence="3" id="KW-1185">Reference proteome</keyword>
<organism evidence="2 3">
    <name type="scientific">Vibrio xiamenensis</name>
    <dbReference type="NCBI Taxonomy" id="861298"/>
    <lineage>
        <taxon>Bacteria</taxon>
        <taxon>Pseudomonadati</taxon>
        <taxon>Pseudomonadota</taxon>
        <taxon>Gammaproteobacteria</taxon>
        <taxon>Vibrionales</taxon>
        <taxon>Vibrionaceae</taxon>
        <taxon>Vibrio</taxon>
    </lineage>
</organism>
<feature type="compositionally biased region" description="Polar residues" evidence="1">
    <location>
        <begin position="161"/>
        <end position="170"/>
    </location>
</feature>
<dbReference type="Proteomes" id="UP000198854">
    <property type="component" value="Unassembled WGS sequence"/>
</dbReference>